<organism evidence="1 2">
    <name type="scientific">Selenomonas sputigena</name>
    <dbReference type="NCBI Taxonomy" id="69823"/>
    <lineage>
        <taxon>Bacteria</taxon>
        <taxon>Bacillati</taxon>
        <taxon>Bacillota</taxon>
        <taxon>Negativicutes</taxon>
        <taxon>Selenomonadales</taxon>
        <taxon>Selenomonadaceae</taxon>
        <taxon>Selenomonas</taxon>
    </lineage>
</organism>
<evidence type="ECO:0000313" key="1">
    <source>
        <dbReference type="EMBL" id="MEX5285175.1"/>
    </source>
</evidence>
<proteinExistence type="predicted"/>
<comment type="caution">
    <text evidence="1">The sequence shown here is derived from an EMBL/GenBank/DDBJ whole genome shotgun (WGS) entry which is preliminary data.</text>
</comment>
<dbReference type="EMBL" id="JARVLH010000003">
    <property type="protein sequence ID" value="MEX5285175.1"/>
    <property type="molecule type" value="Genomic_DNA"/>
</dbReference>
<reference evidence="1 2" key="1">
    <citation type="submission" date="2023-04" db="EMBL/GenBank/DDBJ databases">
        <title>Genome Sequence of Selenomonas sputigena ATCC 33150.</title>
        <authorList>
            <person name="Miller D.P."/>
            <person name="Anvari S."/>
            <person name="Polson S.W."/>
            <person name="Macdonald M."/>
            <person name="Mcdowell J.V."/>
        </authorList>
    </citation>
    <scope>NUCLEOTIDE SEQUENCE [LARGE SCALE GENOMIC DNA]</scope>
    <source>
        <strain evidence="1 2">ATCC 33150</strain>
    </source>
</reference>
<evidence type="ECO:0000313" key="2">
    <source>
        <dbReference type="Proteomes" id="UP001559623"/>
    </source>
</evidence>
<accession>A0ABV3X5W1</accession>
<dbReference type="Proteomes" id="UP001559623">
    <property type="component" value="Unassembled WGS sequence"/>
</dbReference>
<dbReference type="RefSeq" id="WP_368846902.1">
    <property type="nucleotide sequence ID" value="NZ_CP194411.1"/>
</dbReference>
<name>A0ABV3X5W1_9FIRM</name>
<gene>
    <name evidence="1" type="ORF">QCO44_05920</name>
</gene>
<protein>
    <submittedName>
        <fullName evidence="1">Uncharacterized protein</fullName>
    </submittedName>
</protein>
<sequence length="190" mass="21831">MKKTGGRNEAKDAERHVAVLKAGQRHTLSDEKTKLFLRAKQEMKVVKVDKGIVKDEGIAGENQLRKCDYLCRIEQRRWIHLIELKGEVVKDAFLQLENTPKAIEEKSAYGSWLKGLSRLDAYVVSPQRQKIPDDIDETKRRLCRRLALYCGERPENIFDLLKFVKVCSKAQELVEKDGTIQCSNAHPLEL</sequence>
<keyword evidence="2" id="KW-1185">Reference proteome</keyword>